<proteinExistence type="predicted"/>
<reference evidence="2" key="1">
    <citation type="submission" date="2020-08" db="EMBL/GenBank/DDBJ databases">
        <title>Paracoccus amoyensis sp. nov., isolated from the surface seawater at coast of Xiamen, Fujian.</title>
        <authorList>
            <person name="Lyu L."/>
        </authorList>
    </citation>
    <scope>NUCLEOTIDE SEQUENCE</scope>
    <source>
        <strain evidence="2">11-3</strain>
    </source>
</reference>
<protein>
    <submittedName>
        <fullName evidence="2">DUF4123 domain-containing protein</fullName>
    </submittedName>
</protein>
<dbReference type="Pfam" id="PF13503">
    <property type="entry name" value="DUF4123"/>
    <property type="match status" value="1"/>
</dbReference>
<dbReference type="AlphaFoldDB" id="A0A926GCQ7"/>
<name>A0A926GCQ7_9RHOB</name>
<sequence>MIWSDPAFEERLAGLREVLFGKLRSEGDNIYALVDGARDPSIHIYAQAFPEIARCLYDGEVSEDLVEVAPWLIELREYGPALDWLVREGLDQDWGIYIQSKLPMPRLKARLKRILRVRDDGGKNYLFKYYRPRHLNDYLPAMLAEQLELMFSGVDAFLAEDQHQPGVMILHRPDQIAAEHFDLRSVGRSRVIRPSESYQGNHKGA</sequence>
<evidence type="ECO:0000313" key="2">
    <source>
        <dbReference type="EMBL" id="MBC9246046.1"/>
    </source>
</evidence>
<evidence type="ECO:0000259" key="1">
    <source>
        <dbReference type="Pfam" id="PF13503"/>
    </source>
</evidence>
<evidence type="ECO:0000313" key="3">
    <source>
        <dbReference type="Proteomes" id="UP000608594"/>
    </source>
</evidence>
<organism evidence="2 3">
    <name type="scientific">Paracoccus amoyensis</name>
    <dbReference type="NCBI Taxonomy" id="2760093"/>
    <lineage>
        <taxon>Bacteria</taxon>
        <taxon>Pseudomonadati</taxon>
        <taxon>Pseudomonadota</taxon>
        <taxon>Alphaproteobacteria</taxon>
        <taxon>Rhodobacterales</taxon>
        <taxon>Paracoccaceae</taxon>
        <taxon>Paracoccus</taxon>
    </lineage>
</organism>
<feature type="domain" description="DUF4123" evidence="1">
    <location>
        <begin position="30"/>
        <end position="147"/>
    </location>
</feature>
<gene>
    <name evidence="2" type="ORF">H4P12_04825</name>
</gene>
<dbReference type="InterPro" id="IPR025391">
    <property type="entry name" value="DUF4123"/>
</dbReference>
<dbReference type="RefSeq" id="WP_187792411.1">
    <property type="nucleotide sequence ID" value="NZ_JACOQL010000001.1"/>
</dbReference>
<keyword evidence="3" id="KW-1185">Reference proteome</keyword>
<dbReference type="EMBL" id="JACOQL010000001">
    <property type="protein sequence ID" value="MBC9246046.1"/>
    <property type="molecule type" value="Genomic_DNA"/>
</dbReference>
<dbReference type="Proteomes" id="UP000608594">
    <property type="component" value="Unassembled WGS sequence"/>
</dbReference>
<comment type="caution">
    <text evidence="2">The sequence shown here is derived from an EMBL/GenBank/DDBJ whole genome shotgun (WGS) entry which is preliminary data.</text>
</comment>
<accession>A0A926GCQ7</accession>